<comment type="caution">
    <text evidence="2">The sequence shown here is derived from an EMBL/GenBank/DDBJ whole genome shotgun (WGS) entry which is preliminary data.</text>
</comment>
<dbReference type="Proteomes" id="UP000283880">
    <property type="component" value="Unassembled WGS sequence"/>
</dbReference>
<accession>A0A413FBC8</accession>
<name>A0A413FBC8_9FIRM</name>
<dbReference type="AlphaFoldDB" id="A0A413FBC8"/>
<gene>
    <name evidence="2" type="ORF">DWV29_19705</name>
</gene>
<feature type="domain" description="Cysteine-rich VLP" evidence="1">
    <location>
        <begin position="10"/>
        <end position="64"/>
    </location>
</feature>
<dbReference type="EMBL" id="QSBM01000016">
    <property type="protein sequence ID" value="RGX26335.1"/>
    <property type="molecule type" value="Genomic_DNA"/>
</dbReference>
<evidence type="ECO:0000259" key="1">
    <source>
        <dbReference type="Pfam" id="PF14194"/>
    </source>
</evidence>
<sequence>MSGDIRRMDEGQLRRVKKLIRGLCANCDGGDCLLLDDGEAHVCPQLITYSLLCRYFRAAVLPADRELYADIMERDARKRCADCGAPFVPTGSRGVFCPRCAVLRERRRKAEWARRNRGRE</sequence>
<evidence type="ECO:0000313" key="3">
    <source>
        <dbReference type="Proteomes" id="UP000283880"/>
    </source>
</evidence>
<dbReference type="OrthoDB" id="9790489at2"/>
<dbReference type="RefSeq" id="WP_117777734.1">
    <property type="nucleotide sequence ID" value="NZ_JAWYJI010000131.1"/>
</dbReference>
<dbReference type="InterPro" id="IPR025973">
    <property type="entry name" value="Cys_rich_VLP_dom"/>
</dbReference>
<protein>
    <recommendedName>
        <fullName evidence="1">Cysteine-rich VLP domain-containing protein</fullName>
    </recommendedName>
</protein>
<reference evidence="2 3" key="1">
    <citation type="submission" date="2018-08" db="EMBL/GenBank/DDBJ databases">
        <title>A genome reference for cultivated species of the human gut microbiota.</title>
        <authorList>
            <person name="Zou Y."/>
            <person name="Xue W."/>
            <person name="Luo G."/>
        </authorList>
    </citation>
    <scope>NUCLEOTIDE SEQUENCE [LARGE SCALE GENOMIC DNA]</scope>
    <source>
        <strain evidence="2 3">AF04-15</strain>
    </source>
</reference>
<organism evidence="2 3">
    <name type="scientific">Enterocloster asparagiformis</name>
    <dbReference type="NCBI Taxonomy" id="333367"/>
    <lineage>
        <taxon>Bacteria</taxon>
        <taxon>Bacillati</taxon>
        <taxon>Bacillota</taxon>
        <taxon>Clostridia</taxon>
        <taxon>Lachnospirales</taxon>
        <taxon>Lachnospiraceae</taxon>
        <taxon>Enterocloster</taxon>
    </lineage>
</organism>
<dbReference type="Pfam" id="PF14194">
    <property type="entry name" value="Cys_rich_VLP"/>
    <property type="match status" value="1"/>
</dbReference>
<proteinExistence type="predicted"/>
<evidence type="ECO:0000313" key="2">
    <source>
        <dbReference type="EMBL" id="RGX26335.1"/>
    </source>
</evidence>